<dbReference type="InterPro" id="IPR029063">
    <property type="entry name" value="SAM-dependent_MTases_sf"/>
</dbReference>
<dbReference type="SUPFAM" id="SSF53335">
    <property type="entry name" value="S-adenosyl-L-methionine-dependent methyltransferases"/>
    <property type="match status" value="1"/>
</dbReference>
<feature type="transmembrane region" description="Helical" evidence="1">
    <location>
        <begin position="21"/>
        <end position="40"/>
    </location>
</feature>
<sequence length="312" mass="36407">MIYAYKKYRHNTYMEGKVSICETYVIYVIIMIVIISYYIFIHKPSKESFKSIGTITLKKNEDIYDDFYISVYDDLLHDDFRCDWEIGYMVKVVEPGNDIILLDIGSGTGNTVDTCVNIGINAIGIDKSKAMVNYSNKKFPNHDFKTGDILNSMIFDPEKFDIITCFYFTIYYIKNKRLFFDNCIKFLKPGGHIVLHLVDRDKFDTLLPSSNPLYMISPQDYATKRITRSVGKFENHDYVSDFVFNGSNVTFVETFTDKKTKDVRKHELSLYMETQKEILEIARSVGFILLSSIEMKHCGHTEQYLYVLQKPR</sequence>
<dbReference type="GO" id="GO:0008757">
    <property type="term" value="F:S-adenosylmethionine-dependent methyltransferase activity"/>
    <property type="evidence" value="ECO:0007669"/>
    <property type="project" value="InterPro"/>
</dbReference>
<organism evidence="3">
    <name type="scientific">viral metagenome</name>
    <dbReference type="NCBI Taxonomy" id="1070528"/>
    <lineage>
        <taxon>unclassified sequences</taxon>
        <taxon>metagenomes</taxon>
        <taxon>organismal metagenomes</taxon>
    </lineage>
</organism>
<dbReference type="AlphaFoldDB" id="A0A6C0BRM9"/>
<dbReference type="CDD" id="cd02440">
    <property type="entry name" value="AdoMet_MTases"/>
    <property type="match status" value="1"/>
</dbReference>
<dbReference type="InterPro" id="IPR013216">
    <property type="entry name" value="Methyltransf_11"/>
</dbReference>
<dbReference type="EMBL" id="MN739225">
    <property type="protein sequence ID" value="QHS94461.1"/>
    <property type="molecule type" value="Genomic_DNA"/>
</dbReference>
<proteinExistence type="predicted"/>
<accession>A0A6C0BRM9</accession>
<dbReference type="PANTHER" id="PTHR43861">
    <property type="entry name" value="TRANS-ACONITATE 2-METHYLTRANSFERASE-RELATED"/>
    <property type="match status" value="1"/>
</dbReference>
<keyword evidence="1" id="KW-0812">Transmembrane</keyword>
<keyword evidence="1" id="KW-1133">Transmembrane helix</keyword>
<evidence type="ECO:0000313" key="3">
    <source>
        <dbReference type="EMBL" id="QHS94461.1"/>
    </source>
</evidence>
<keyword evidence="1" id="KW-0472">Membrane</keyword>
<dbReference type="Pfam" id="PF08241">
    <property type="entry name" value="Methyltransf_11"/>
    <property type="match status" value="1"/>
</dbReference>
<evidence type="ECO:0000256" key="1">
    <source>
        <dbReference type="SAM" id="Phobius"/>
    </source>
</evidence>
<name>A0A6C0BRM9_9ZZZZ</name>
<feature type="domain" description="Methyltransferase type 11" evidence="2">
    <location>
        <begin position="102"/>
        <end position="195"/>
    </location>
</feature>
<evidence type="ECO:0000259" key="2">
    <source>
        <dbReference type="Pfam" id="PF08241"/>
    </source>
</evidence>
<protein>
    <recommendedName>
        <fullName evidence="2">Methyltransferase type 11 domain-containing protein</fullName>
    </recommendedName>
</protein>
<reference evidence="3" key="1">
    <citation type="journal article" date="2020" name="Nature">
        <title>Giant virus diversity and host interactions through global metagenomics.</title>
        <authorList>
            <person name="Schulz F."/>
            <person name="Roux S."/>
            <person name="Paez-Espino D."/>
            <person name="Jungbluth S."/>
            <person name="Walsh D.A."/>
            <person name="Denef V.J."/>
            <person name="McMahon K.D."/>
            <person name="Konstantinidis K.T."/>
            <person name="Eloe-Fadrosh E.A."/>
            <person name="Kyrpides N.C."/>
            <person name="Woyke T."/>
        </authorList>
    </citation>
    <scope>NUCLEOTIDE SEQUENCE</scope>
    <source>
        <strain evidence="3">GVMAG-M-3300018416-45</strain>
    </source>
</reference>
<dbReference type="Gene3D" id="3.40.50.150">
    <property type="entry name" value="Vaccinia Virus protein VP39"/>
    <property type="match status" value="1"/>
</dbReference>